<dbReference type="InterPro" id="IPR020845">
    <property type="entry name" value="AMP-binding_CS"/>
</dbReference>
<dbReference type="EMBL" id="JACDUU010000002">
    <property type="protein sequence ID" value="MBA2870946.1"/>
    <property type="molecule type" value="Genomic_DNA"/>
</dbReference>
<comment type="similarity">
    <text evidence="1">Belongs to the ATP-dependent AMP-binding enzyme family.</text>
</comment>
<dbReference type="Gene3D" id="3.40.50.12780">
    <property type="entry name" value="N-terminal domain of ligase-like"/>
    <property type="match status" value="1"/>
</dbReference>
<dbReference type="InterPro" id="IPR042099">
    <property type="entry name" value="ANL_N_sf"/>
</dbReference>
<dbReference type="Gene3D" id="3.30.300.30">
    <property type="match status" value="1"/>
</dbReference>
<gene>
    <name evidence="5" type="ORF">HNQ85_001216</name>
</gene>
<dbReference type="PANTHER" id="PTHR43767">
    <property type="entry name" value="LONG-CHAIN-FATTY-ACID--COA LIGASE"/>
    <property type="match status" value="1"/>
</dbReference>
<accession>A0A7V9YZ03</accession>
<proteinExistence type="inferred from homology"/>
<evidence type="ECO:0000259" key="3">
    <source>
        <dbReference type="Pfam" id="PF00501"/>
    </source>
</evidence>
<dbReference type="EC" id="6.2.1.-" evidence="5"/>
<dbReference type="AlphaFoldDB" id="A0A7V9YZ03"/>
<dbReference type="PROSITE" id="PS00455">
    <property type="entry name" value="AMP_BINDING"/>
    <property type="match status" value="1"/>
</dbReference>
<evidence type="ECO:0000259" key="4">
    <source>
        <dbReference type="Pfam" id="PF13193"/>
    </source>
</evidence>
<dbReference type="InterPro" id="IPR000873">
    <property type="entry name" value="AMP-dep_synth/lig_dom"/>
</dbReference>
<evidence type="ECO:0000313" key="5">
    <source>
        <dbReference type="EMBL" id="MBA2870946.1"/>
    </source>
</evidence>
<feature type="domain" description="AMP-dependent synthetase/ligase" evidence="3">
    <location>
        <begin position="9"/>
        <end position="377"/>
    </location>
</feature>
<protein>
    <submittedName>
        <fullName evidence="5">Fatty-acyl-CoA synthase</fullName>
        <ecNumber evidence="5">6.2.1.-</ecNumber>
    </submittedName>
</protein>
<dbReference type="RefSeq" id="WP_181536832.1">
    <property type="nucleotide sequence ID" value="NZ_JACDUU010000002.1"/>
</dbReference>
<evidence type="ECO:0000256" key="2">
    <source>
        <dbReference type="ARBA" id="ARBA00022598"/>
    </source>
</evidence>
<organism evidence="5 6">
    <name type="scientific">[Anoxybacillus] calidus</name>
    <dbReference type="NCBI Taxonomy" id="575178"/>
    <lineage>
        <taxon>Bacteria</taxon>
        <taxon>Bacillati</taxon>
        <taxon>Bacillota</taxon>
        <taxon>Bacilli</taxon>
        <taxon>Bacillales</taxon>
        <taxon>Anoxybacillaceae</taxon>
        <taxon>Paranoxybacillus</taxon>
    </lineage>
</organism>
<evidence type="ECO:0000256" key="1">
    <source>
        <dbReference type="ARBA" id="ARBA00006432"/>
    </source>
</evidence>
<dbReference type="CDD" id="cd17631">
    <property type="entry name" value="FACL_FadD13-like"/>
    <property type="match status" value="1"/>
</dbReference>
<sequence length="525" mass="59614">MYVTLGELFAQTVRKFPKREAIVDIRRNLRLTYEQWDTEVNKLANALLASGVQKGDRVSTFLFNTSELATAFFACAKIGAIFNPLNFRLKAQEVAYILEDAKPKVVLFEKMVQPHVASIQADFPHISFWYINEDTPTYAVNYHERVKIAPSISPQIQVSENDIYAIMYTSGTTGKPKGVMHRHRDMVEQSLICHSIMRIRETERGLVTAPMFHCAELHCCFLPRVHAGATNIILHHFDPKEVLEVIEQEKVTILFAAPTMWNMLLQERLEDYDLSSLRVGLYGAAPMAPVLVKECKERLGIDLIQAYGMTEMGPAVTFLLEDEQFTKAGSAGRPCLNHEIRIVRPREDGPSDPDDVLPPGEVGEILVKGPCMMVGYYNREEATTKAMYKGWYHSGDLGYMDEDGYLYVADRVDDMVISGGENIYPREVEDVLYEHKGVLDVAVLGEPDEKWGEKVIAFVVKKDPNLTTEELEEFCKNSDKLAAYKRPRAYYFVDSLPRNASGKIQKFLLRQRVREAANIIEGELR</sequence>
<dbReference type="PANTHER" id="PTHR43767:SF1">
    <property type="entry name" value="NONRIBOSOMAL PEPTIDE SYNTHASE PES1 (EUROFUNG)-RELATED"/>
    <property type="match status" value="1"/>
</dbReference>
<dbReference type="GO" id="GO:0016878">
    <property type="term" value="F:acid-thiol ligase activity"/>
    <property type="evidence" value="ECO:0007669"/>
    <property type="project" value="UniProtKB-ARBA"/>
</dbReference>
<keyword evidence="2 5" id="KW-0436">Ligase</keyword>
<dbReference type="InterPro" id="IPR045851">
    <property type="entry name" value="AMP-bd_C_sf"/>
</dbReference>
<dbReference type="Proteomes" id="UP000580891">
    <property type="component" value="Unassembled WGS sequence"/>
</dbReference>
<comment type="caution">
    <text evidence="5">The sequence shown here is derived from an EMBL/GenBank/DDBJ whole genome shotgun (WGS) entry which is preliminary data.</text>
</comment>
<dbReference type="FunFam" id="3.30.300.30:FF:000008">
    <property type="entry name" value="2,3-dihydroxybenzoate-AMP ligase"/>
    <property type="match status" value="1"/>
</dbReference>
<dbReference type="NCBIfam" id="NF004837">
    <property type="entry name" value="PRK06187.1"/>
    <property type="match status" value="1"/>
</dbReference>
<dbReference type="SUPFAM" id="SSF56801">
    <property type="entry name" value="Acetyl-CoA synthetase-like"/>
    <property type="match status" value="1"/>
</dbReference>
<dbReference type="Pfam" id="PF13193">
    <property type="entry name" value="AMP-binding_C"/>
    <property type="match status" value="1"/>
</dbReference>
<dbReference type="InterPro" id="IPR025110">
    <property type="entry name" value="AMP-bd_C"/>
</dbReference>
<name>A0A7V9YZ03_9BACL</name>
<dbReference type="InterPro" id="IPR050237">
    <property type="entry name" value="ATP-dep_AMP-bd_enzyme"/>
</dbReference>
<evidence type="ECO:0000313" key="6">
    <source>
        <dbReference type="Proteomes" id="UP000580891"/>
    </source>
</evidence>
<keyword evidence="6" id="KW-1185">Reference proteome</keyword>
<reference evidence="5 6" key="1">
    <citation type="submission" date="2020-07" db="EMBL/GenBank/DDBJ databases">
        <title>Genomic Encyclopedia of Type Strains, Phase IV (KMG-IV): sequencing the most valuable type-strain genomes for metagenomic binning, comparative biology and taxonomic classification.</title>
        <authorList>
            <person name="Goeker M."/>
        </authorList>
    </citation>
    <scope>NUCLEOTIDE SEQUENCE [LARGE SCALE GENOMIC DNA]</scope>
    <source>
        <strain evidence="5 6">DSM 25220</strain>
    </source>
</reference>
<dbReference type="Pfam" id="PF00501">
    <property type="entry name" value="AMP-binding"/>
    <property type="match status" value="1"/>
</dbReference>
<feature type="domain" description="AMP-binding enzyme C-terminal" evidence="4">
    <location>
        <begin position="427"/>
        <end position="503"/>
    </location>
</feature>